<comment type="function">
    <text evidence="2">Catalyzes the dismutation of two molecules of 6,7-dimethyl-8-ribityllumazine, resulting in the formation of riboflavin and 5-amino-6-(D-ribitylamino)uracil.</text>
</comment>
<comment type="caution">
    <text evidence="12">The sequence shown here is derived from an EMBL/GenBank/DDBJ whole genome shotgun (WGS) entry which is preliminary data.</text>
</comment>
<evidence type="ECO:0000313" key="12">
    <source>
        <dbReference type="EMBL" id="OAM73014.1"/>
    </source>
</evidence>
<dbReference type="GO" id="GO:0004746">
    <property type="term" value="F:riboflavin synthase activity"/>
    <property type="evidence" value="ECO:0007669"/>
    <property type="project" value="UniProtKB-UniRule"/>
</dbReference>
<dbReference type="PIRSF" id="PIRSF000498">
    <property type="entry name" value="Riboflavin_syn_A"/>
    <property type="match status" value="1"/>
</dbReference>
<dbReference type="InterPro" id="IPR023366">
    <property type="entry name" value="ATP_synth_asu-like_sf"/>
</dbReference>
<gene>
    <name evidence="12" type="ORF">A3840_18755</name>
</gene>
<dbReference type="NCBIfam" id="TIGR00187">
    <property type="entry name" value="ribE"/>
    <property type="match status" value="1"/>
</dbReference>
<dbReference type="OrthoDB" id="9788537at2"/>
<dbReference type="EMBL" id="LVVY01000150">
    <property type="protein sequence ID" value="OAM73014.1"/>
    <property type="molecule type" value="Genomic_DNA"/>
</dbReference>
<evidence type="ECO:0000256" key="10">
    <source>
        <dbReference type="PROSITE-ProRule" id="PRU00524"/>
    </source>
</evidence>
<evidence type="ECO:0000256" key="2">
    <source>
        <dbReference type="ARBA" id="ARBA00002803"/>
    </source>
</evidence>
<keyword evidence="6" id="KW-0686">Riboflavin biosynthesis</keyword>
<comment type="pathway">
    <text evidence="3">Cofactor biosynthesis; riboflavin biosynthesis; riboflavin from 2-hydroxy-3-oxobutyl phosphate and 5-amino-6-(D-ribitylamino)uracil: step 2/2.</text>
</comment>
<dbReference type="AlphaFoldDB" id="A0A178HLX1"/>
<evidence type="ECO:0000256" key="8">
    <source>
        <dbReference type="ARBA" id="ARBA00022737"/>
    </source>
</evidence>
<feature type="domain" description="Lumazine-binding" evidence="11">
    <location>
        <begin position="1"/>
        <end position="95"/>
    </location>
</feature>
<feature type="repeat" description="Lumazine-binding" evidence="10">
    <location>
        <begin position="96"/>
        <end position="196"/>
    </location>
</feature>
<dbReference type="NCBIfam" id="NF006767">
    <property type="entry name" value="PRK09289.1"/>
    <property type="match status" value="1"/>
</dbReference>
<dbReference type="SUPFAM" id="SSF63380">
    <property type="entry name" value="Riboflavin synthase domain-like"/>
    <property type="match status" value="2"/>
</dbReference>
<dbReference type="PANTHER" id="PTHR21098:SF12">
    <property type="entry name" value="RIBOFLAVIN SYNTHASE"/>
    <property type="match status" value="1"/>
</dbReference>
<dbReference type="InterPro" id="IPR026017">
    <property type="entry name" value="Lumazine-bd_dom"/>
</dbReference>
<dbReference type="RefSeq" id="WP_067460754.1">
    <property type="nucleotide sequence ID" value="NZ_LVVY01000150.1"/>
</dbReference>
<evidence type="ECO:0000256" key="6">
    <source>
        <dbReference type="ARBA" id="ARBA00022619"/>
    </source>
</evidence>
<accession>A0A178HLX1</accession>
<keyword evidence="7" id="KW-0808">Transferase</keyword>
<dbReference type="PANTHER" id="PTHR21098">
    <property type="entry name" value="RIBOFLAVIN SYNTHASE ALPHA CHAIN"/>
    <property type="match status" value="1"/>
</dbReference>
<dbReference type="Pfam" id="PF00677">
    <property type="entry name" value="Lum_binding"/>
    <property type="match status" value="2"/>
</dbReference>
<dbReference type="EC" id="2.5.1.9" evidence="4 9"/>
<dbReference type="Proteomes" id="UP000078389">
    <property type="component" value="Unassembled WGS sequence"/>
</dbReference>
<evidence type="ECO:0000256" key="9">
    <source>
        <dbReference type="NCBIfam" id="TIGR00187"/>
    </source>
</evidence>
<feature type="repeat" description="Lumazine-binding" evidence="10">
    <location>
        <begin position="1"/>
        <end position="95"/>
    </location>
</feature>
<dbReference type="CDD" id="cd00402">
    <property type="entry name" value="Riboflavin_synthase_like"/>
    <property type="match status" value="1"/>
</dbReference>
<comment type="catalytic activity">
    <reaction evidence="1">
        <text>2 6,7-dimethyl-8-(1-D-ribityl)lumazine + H(+) = 5-amino-6-(D-ribitylamino)uracil + riboflavin</text>
        <dbReference type="Rhea" id="RHEA:20772"/>
        <dbReference type="ChEBI" id="CHEBI:15378"/>
        <dbReference type="ChEBI" id="CHEBI:15934"/>
        <dbReference type="ChEBI" id="CHEBI:57986"/>
        <dbReference type="ChEBI" id="CHEBI:58201"/>
        <dbReference type="EC" id="2.5.1.9"/>
    </reaction>
</comment>
<dbReference type="STRING" id="1770058.A3840_18755"/>
<evidence type="ECO:0000256" key="7">
    <source>
        <dbReference type="ARBA" id="ARBA00022679"/>
    </source>
</evidence>
<dbReference type="FunFam" id="2.40.30.20:FF:000004">
    <property type="entry name" value="Riboflavin synthase, alpha subunit"/>
    <property type="match status" value="1"/>
</dbReference>
<keyword evidence="13" id="KW-1185">Reference proteome</keyword>
<evidence type="ECO:0000256" key="3">
    <source>
        <dbReference type="ARBA" id="ARBA00004887"/>
    </source>
</evidence>
<evidence type="ECO:0000256" key="1">
    <source>
        <dbReference type="ARBA" id="ARBA00000968"/>
    </source>
</evidence>
<evidence type="ECO:0000313" key="13">
    <source>
        <dbReference type="Proteomes" id="UP000078389"/>
    </source>
</evidence>
<evidence type="ECO:0000259" key="11">
    <source>
        <dbReference type="PROSITE" id="PS51177"/>
    </source>
</evidence>
<keyword evidence="8" id="KW-0677">Repeat</keyword>
<name>A0A178HLX1_9HYPH</name>
<organism evidence="12 13">
    <name type="scientific">Devosia elaeis</name>
    <dbReference type="NCBI Taxonomy" id="1770058"/>
    <lineage>
        <taxon>Bacteria</taxon>
        <taxon>Pseudomonadati</taxon>
        <taxon>Pseudomonadota</taxon>
        <taxon>Alphaproteobacteria</taxon>
        <taxon>Hyphomicrobiales</taxon>
        <taxon>Devosiaceae</taxon>
        <taxon>Devosia</taxon>
    </lineage>
</organism>
<reference evidence="12 13" key="1">
    <citation type="submission" date="2016-03" db="EMBL/GenBank/DDBJ databases">
        <title>Genome sequencing of Devosia sp. S37.</title>
        <authorList>
            <person name="Mohd Nor M."/>
        </authorList>
    </citation>
    <scope>NUCLEOTIDE SEQUENCE [LARGE SCALE GENOMIC DNA]</scope>
    <source>
        <strain evidence="12 13">S37</strain>
    </source>
</reference>
<dbReference type="GO" id="GO:0009231">
    <property type="term" value="P:riboflavin biosynthetic process"/>
    <property type="evidence" value="ECO:0007669"/>
    <property type="project" value="UniProtKB-KW"/>
</dbReference>
<sequence length="202" mass="21772">MFSGIIECLARVHGADPMGGSLKVTIETGCADLELGESIAVNGVCLTVAAHDQSGVAEFFLSPETLDRTALGALEIGDRVNLERSVRLETRLSGHMVQGHVDGLARLISFKEEAGAYRLDFDVPADLARYCVAKGSIALNGISLTINSIDAADQNFRVGVMIIPHTWEHTNLHALAEGDTVNVEVDVIAKYVERLCTPYLKH</sequence>
<dbReference type="Gene3D" id="2.40.30.20">
    <property type="match status" value="2"/>
</dbReference>
<protein>
    <recommendedName>
        <fullName evidence="5 9">Riboflavin synthase</fullName>
        <ecNumber evidence="4 9">2.5.1.9</ecNumber>
    </recommendedName>
</protein>
<dbReference type="PROSITE" id="PS51177">
    <property type="entry name" value="LUMAZINE_BIND"/>
    <property type="match status" value="2"/>
</dbReference>
<feature type="domain" description="Lumazine-binding" evidence="11">
    <location>
        <begin position="96"/>
        <end position="196"/>
    </location>
</feature>
<evidence type="ECO:0000256" key="4">
    <source>
        <dbReference type="ARBA" id="ARBA00012827"/>
    </source>
</evidence>
<proteinExistence type="predicted"/>
<dbReference type="InterPro" id="IPR001783">
    <property type="entry name" value="Lumazine-bd"/>
</dbReference>
<evidence type="ECO:0000256" key="5">
    <source>
        <dbReference type="ARBA" id="ARBA00013950"/>
    </source>
</evidence>
<dbReference type="InterPro" id="IPR017938">
    <property type="entry name" value="Riboflavin_synthase-like_b-brl"/>
</dbReference>